<keyword evidence="2 4" id="KW-0274">FAD</keyword>
<evidence type="ECO:0000256" key="1">
    <source>
        <dbReference type="ARBA" id="ARBA00022630"/>
    </source>
</evidence>
<dbReference type="Pfam" id="PF11794">
    <property type="entry name" value="HpaB_N"/>
    <property type="match status" value="1"/>
</dbReference>
<evidence type="ECO:0000259" key="6">
    <source>
        <dbReference type="Pfam" id="PF11794"/>
    </source>
</evidence>
<dbReference type="AlphaFoldDB" id="A0A3A4NZT8"/>
<feature type="domain" description="HpaB/PvcC/4-BUDH N-terminal" evidence="6">
    <location>
        <begin position="5"/>
        <end position="270"/>
    </location>
</feature>
<proteinExistence type="predicted"/>
<dbReference type="InterPro" id="IPR024719">
    <property type="entry name" value="HpaB/PvcC/4-BUDH_C"/>
</dbReference>
<dbReference type="Pfam" id="PF03241">
    <property type="entry name" value="HpaB"/>
    <property type="match status" value="1"/>
</dbReference>
<dbReference type="Gene3D" id="1.10.3140.10">
    <property type="entry name" value="4-hydroxybutyryl-coa dehydratase, domain 1"/>
    <property type="match status" value="1"/>
</dbReference>
<protein>
    <submittedName>
        <fullName evidence="7">4-hydroxybutyryl-CoA dehydratase</fullName>
    </submittedName>
</protein>
<dbReference type="PANTHER" id="PTHR36117:SF3">
    <property type="entry name" value="4-HYDROXYPHENYLACETATE 3-MONOOXYGENASE-RELATED"/>
    <property type="match status" value="1"/>
</dbReference>
<evidence type="ECO:0000256" key="3">
    <source>
        <dbReference type="ARBA" id="ARBA00023002"/>
    </source>
</evidence>
<dbReference type="Gene3D" id="1.20.140.10">
    <property type="entry name" value="Butyryl-CoA Dehydrogenase, subunit A, domain 3"/>
    <property type="match status" value="1"/>
</dbReference>
<dbReference type="EMBL" id="QZKU01000014">
    <property type="protein sequence ID" value="RJP26003.1"/>
    <property type="molecule type" value="Genomic_DNA"/>
</dbReference>
<dbReference type="PANTHER" id="PTHR36117">
    <property type="entry name" value="4-HYDROXYPHENYLACETATE 3-MONOOXYGENASE-RELATED"/>
    <property type="match status" value="1"/>
</dbReference>
<dbReference type="InterPro" id="IPR004925">
    <property type="entry name" value="HpaB/PvcC/4-BUDH"/>
</dbReference>
<organism evidence="7 8">
    <name type="scientific">Abyssobacteria bacterium (strain SURF_5)</name>
    <dbReference type="NCBI Taxonomy" id="2093360"/>
    <lineage>
        <taxon>Bacteria</taxon>
        <taxon>Pseudomonadati</taxon>
        <taxon>Candidatus Hydrogenedentota</taxon>
        <taxon>Candidatus Abyssobacteria</taxon>
    </lineage>
</organism>
<accession>A0A3A4NZT8</accession>
<dbReference type="PIRSF" id="PIRSF000331">
    <property type="entry name" value="HpaA_HpaB"/>
    <property type="match status" value="1"/>
</dbReference>
<keyword evidence="1" id="KW-0285">Flavoprotein</keyword>
<dbReference type="SUPFAM" id="SSF56645">
    <property type="entry name" value="Acyl-CoA dehydrogenase NM domain-like"/>
    <property type="match status" value="1"/>
</dbReference>
<dbReference type="InterPro" id="IPR024674">
    <property type="entry name" value="HpaB/PvcC/4-BUDH_N"/>
</dbReference>
<evidence type="ECO:0000256" key="4">
    <source>
        <dbReference type="PIRSR" id="PIRSR000331-2"/>
    </source>
</evidence>
<gene>
    <name evidence="7" type="ORF">C4520_01325</name>
</gene>
<evidence type="ECO:0000256" key="2">
    <source>
        <dbReference type="ARBA" id="ARBA00022827"/>
    </source>
</evidence>
<evidence type="ECO:0000313" key="7">
    <source>
        <dbReference type="EMBL" id="RJP26003.1"/>
    </source>
</evidence>
<comment type="caution">
    <text evidence="7">The sequence shown here is derived from an EMBL/GenBank/DDBJ whole genome shotgun (WGS) entry which is preliminary data.</text>
</comment>
<evidence type="ECO:0000259" key="5">
    <source>
        <dbReference type="Pfam" id="PF03241"/>
    </source>
</evidence>
<evidence type="ECO:0000313" key="8">
    <source>
        <dbReference type="Proteomes" id="UP000265882"/>
    </source>
</evidence>
<name>A0A3A4NZT8_ABYX5</name>
<dbReference type="Proteomes" id="UP000265882">
    <property type="component" value="Unassembled WGS sequence"/>
</dbReference>
<dbReference type="SUPFAM" id="SSF47203">
    <property type="entry name" value="Acyl-CoA dehydrogenase C-terminal domain-like"/>
    <property type="match status" value="1"/>
</dbReference>
<dbReference type="Gene3D" id="2.40.110.10">
    <property type="entry name" value="Butyryl-CoA Dehydrogenase, subunit A, domain 2"/>
    <property type="match status" value="1"/>
</dbReference>
<dbReference type="InterPro" id="IPR036250">
    <property type="entry name" value="AcylCo_DH-like_C"/>
</dbReference>
<reference evidence="7 8" key="1">
    <citation type="journal article" date="2017" name="ISME J.">
        <title>Energy and carbon metabolisms in a deep terrestrial subsurface fluid microbial community.</title>
        <authorList>
            <person name="Momper L."/>
            <person name="Jungbluth S.P."/>
            <person name="Lee M.D."/>
            <person name="Amend J.P."/>
        </authorList>
    </citation>
    <scope>NUCLEOTIDE SEQUENCE [LARGE SCALE GENOMIC DNA]</scope>
    <source>
        <strain evidence="7">SURF_5</strain>
    </source>
</reference>
<dbReference type="InterPro" id="IPR009100">
    <property type="entry name" value="AcylCoA_DH/oxidase_NM_dom_sf"/>
</dbReference>
<feature type="binding site" evidence="4">
    <location>
        <position position="190"/>
    </location>
    <ligand>
        <name>FAD</name>
        <dbReference type="ChEBI" id="CHEBI:57692"/>
    </ligand>
</feature>
<feature type="domain" description="HpaB/PvcC/4-BUDH C-terminal" evidence="5">
    <location>
        <begin position="280"/>
        <end position="475"/>
    </location>
</feature>
<sequence>MALRTAEQYRQSLRDGRRVFILGEKVEDVTKHRLLKIATETVAQDFVLTESEDPEVRNLFVAKDEETGEDISRFFTTPKGFDDLEKRSQMIAQSIRLTGGLPFGKDVGTDCLNAVMTVADQMGKEEYKENAKNYLRHLKKNDLAMCGAITDAKGDRSKPPTKQKHPDYYTHVVEKKKDGIVVSGCKLHITSAPVANEIIVTPTRQMREDEADYALAFAIPANAEGVTMICRPGRAERSPLEFPSDVPVRGLSEAMIVFDKVFVPWERVFMCGEWQFSMLLAYTFATFHRFTAISYKIPIVELMAGVGIAMAEANGIERVGHIRGKLSELAAYVETLKALTKAAAKDPVMHGDIAVPNPLICNMAKLHFASNYHHVIKLIQDISGGIITTAPTYKDWTNPEIHEYLEHYLGGSEKFTTEQRLRLIELAHRMVASAEHGHMEVTTVHAEGSMEAQKMMILYESPLAEYSAMAKRAAGIEG</sequence>
<dbReference type="GO" id="GO:0016627">
    <property type="term" value="F:oxidoreductase activity, acting on the CH-CH group of donors"/>
    <property type="evidence" value="ECO:0007669"/>
    <property type="project" value="InterPro"/>
</dbReference>
<dbReference type="InterPro" id="IPR046373">
    <property type="entry name" value="Acyl-CoA_Oxase/DH_mid-dom_sf"/>
</dbReference>
<keyword evidence="3" id="KW-0560">Oxidoreductase</keyword>